<organism evidence="2 3">
    <name type="scientific">Corynespora cassiicola Philippines</name>
    <dbReference type="NCBI Taxonomy" id="1448308"/>
    <lineage>
        <taxon>Eukaryota</taxon>
        <taxon>Fungi</taxon>
        <taxon>Dikarya</taxon>
        <taxon>Ascomycota</taxon>
        <taxon>Pezizomycotina</taxon>
        <taxon>Dothideomycetes</taxon>
        <taxon>Pleosporomycetidae</taxon>
        <taxon>Pleosporales</taxon>
        <taxon>Corynesporascaceae</taxon>
        <taxon>Corynespora</taxon>
    </lineage>
</organism>
<dbReference type="STRING" id="1448308.A0A2T2NA88"/>
<feature type="compositionally biased region" description="Pro residues" evidence="1">
    <location>
        <begin position="44"/>
        <end position="55"/>
    </location>
</feature>
<accession>A0A2T2NA88</accession>
<dbReference type="Proteomes" id="UP000240883">
    <property type="component" value="Unassembled WGS sequence"/>
</dbReference>
<evidence type="ECO:0000313" key="3">
    <source>
        <dbReference type="Proteomes" id="UP000240883"/>
    </source>
</evidence>
<dbReference type="OrthoDB" id="10261782at2759"/>
<gene>
    <name evidence="2" type="ORF">BS50DRAFT_502096</name>
</gene>
<evidence type="ECO:0000256" key="1">
    <source>
        <dbReference type="SAM" id="MobiDB-lite"/>
    </source>
</evidence>
<dbReference type="EMBL" id="KZ678141">
    <property type="protein sequence ID" value="PSN62362.1"/>
    <property type="molecule type" value="Genomic_DNA"/>
</dbReference>
<protein>
    <submittedName>
        <fullName evidence="2">Uncharacterized protein</fullName>
    </submittedName>
</protein>
<dbReference type="AlphaFoldDB" id="A0A2T2NA88"/>
<evidence type="ECO:0000313" key="2">
    <source>
        <dbReference type="EMBL" id="PSN62362.1"/>
    </source>
</evidence>
<dbReference type="PANTHER" id="PTHR35204:SF1">
    <property type="entry name" value="ENTEROTOXIN"/>
    <property type="match status" value="1"/>
</dbReference>
<name>A0A2T2NA88_CORCC</name>
<sequence>MSFFLAKVPEGTQLYHGTSKSEPVEGMEWLAFEPEHALIFARPKSPPPGQNPPPDDVSSMGERKSRRQTQRPLISSSETPQTGYLHTYTPIHELHLLYIDGMSAGKTSNGTLDTQDILLLNLTSVPDGGHGGMMRERERAEGLCKLASSLWASKVDGILRMEGGFEIILCDFATHLQTSSIVAVDAGLRFGPPKDKDGDLRKPHGVMGGWSYMKAVAGRYHGIGGGRVHIDYEDFVTAFEYEGLRLWDNDVVSDTRHPRLVNAHVGQLRAIKSAVTGMVLASGEKKTGRKRNWQAVADMVVMRYSKALHYLATNEGVRGSKEEFASYLTSLLRPFVDVTGRNATLEVDRCVAQHVPHLPESSSVPLAYRAIHSVTTNICSTLLAALSATEQSLSHSSTTFAPPVHALGVIDNLVAYLQWTTWKECGPCADEQICVIPIWPMGSLSDHKQPKCLYEDQVASRGGYWGRGPGGPRPPKDEKGRKDEGRWRHAQGQAKRLGARYGARGGKKGCAGREHGERGMWKRVKHVARKWLSLPAALML</sequence>
<feature type="region of interest" description="Disordered" evidence="1">
    <location>
        <begin position="463"/>
        <end position="494"/>
    </location>
</feature>
<dbReference type="PANTHER" id="PTHR35204">
    <property type="entry name" value="YALI0A21131P"/>
    <property type="match status" value="1"/>
</dbReference>
<reference evidence="2 3" key="1">
    <citation type="journal article" date="2018" name="Front. Microbiol.">
        <title>Genome-Wide Analysis of Corynespora cassiicola Leaf Fall Disease Putative Effectors.</title>
        <authorList>
            <person name="Lopez D."/>
            <person name="Ribeiro S."/>
            <person name="Label P."/>
            <person name="Fumanal B."/>
            <person name="Venisse J.S."/>
            <person name="Kohler A."/>
            <person name="de Oliveira R.R."/>
            <person name="Labutti K."/>
            <person name="Lipzen A."/>
            <person name="Lail K."/>
            <person name="Bauer D."/>
            <person name="Ohm R.A."/>
            <person name="Barry K.W."/>
            <person name="Spatafora J."/>
            <person name="Grigoriev I.V."/>
            <person name="Martin F.M."/>
            <person name="Pujade-Renaud V."/>
        </authorList>
    </citation>
    <scope>NUCLEOTIDE SEQUENCE [LARGE SCALE GENOMIC DNA]</scope>
    <source>
        <strain evidence="2 3">Philippines</strain>
    </source>
</reference>
<feature type="compositionally biased region" description="Polar residues" evidence="1">
    <location>
        <begin position="70"/>
        <end position="84"/>
    </location>
</feature>
<feature type="region of interest" description="Disordered" evidence="1">
    <location>
        <begin position="38"/>
        <end position="84"/>
    </location>
</feature>
<proteinExistence type="predicted"/>
<feature type="compositionally biased region" description="Basic and acidic residues" evidence="1">
    <location>
        <begin position="474"/>
        <end position="487"/>
    </location>
</feature>
<keyword evidence="3" id="KW-1185">Reference proteome</keyword>
<dbReference type="InterPro" id="IPR038921">
    <property type="entry name" value="YOR389W-like"/>
</dbReference>